<keyword evidence="1" id="KW-0862">Zinc</keyword>
<dbReference type="RefSeq" id="XP_001023261.2">
    <property type="nucleotide sequence ID" value="XM_001023261.2"/>
</dbReference>
<dbReference type="InterPro" id="IPR006572">
    <property type="entry name" value="Znf_DBF"/>
</dbReference>
<dbReference type="PROSITE" id="PS51265">
    <property type="entry name" value="ZF_DBF4"/>
    <property type="match status" value="1"/>
</dbReference>
<evidence type="ECO:0000259" key="2">
    <source>
        <dbReference type="PROSITE" id="PS51265"/>
    </source>
</evidence>
<name>I7MHJ0_TETTS</name>
<evidence type="ECO:0000256" key="1">
    <source>
        <dbReference type="PROSITE-ProRule" id="PRU00600"/>
    </source>
</evidence>
<dbReference type="KEGG" id="tet:TTHERM_00494780"/>
<protein>
    <recommendedName>
        <fullName evidence="2">DBF4-type domain-containing protein</fullName>
    </recommendedName>
</protein>
<organism evidence="3 4">
    <name type="scientific">Tetrahymena thermophila (strain SB210)</name>
    <dbReference type="NCBI Taxonomy" id="312017"/>
    <lineage>
        <taxon>Eukaryota</taxon>
        <taxon>Sar</taxon>
        <taxon>Alveolata</taxon>
        <taxon>Ciliophora</taxon>
        <taxon>Intramacronucleata</taxon>
        <taxon>Oligohymenophorea</taxon>
        <taxon>Hymenostomatida</taxon>
        <taxon>Tetrahymenina</taxon>
        <taxon>Tetrahymenidae</taxon>
        <taxon>Tetrahymena</taxon>
    </lineage>
</organism>
<dbReference type="Proteomes" id="UP000009168">
    <property type="component" value="Unassembled WGS sequence"/>
</dbReference>
<keyword evidence="4" id="KW-1185">Reference proteome</keyword>
<evidence type="ECO:0000313" key="3">
    <source>
        <dbReference type="EMBL" id="EAS03016.2"/>
    </source>
</evidence>
<dbReference type="GeneID" id="7840631"/>
<dbReference type="EMBL" id="GG662512">
    <property type="protein sequence ID" value="EAS03016.2"/>
    <property type="molecule type" value="Genomic_DNA"/>
</dbReference>
<proteinExistence type="predicted"/>
<accession>I7MHJ0</accession>
<reference evidence="4" key="1">
    <citation type="journal article" date="2006" name="PLoS Biol.">
        <title>Macronuclear genome sequence of the ciliate Tetrahymena thermophila, a model eukaryote.</title>
        <authorList>
            <person name="Eisen J.A."/>
            <person name="Coyne R.S."/>
            <person name="Wu M."/>
            <person name="Wu D."/>
            <person name="Thiagarajan M."/>
            <person name="Wortman J.R."/>
            <person name="Badger J.H."/>
            <person name="Ren Q."/>
            <person name="Amedeo P."/>
            <person name="Jones K.M."/>
            <person name="Tallon L.J."/>
            <person name="Delcher A.L."/>
            <person name="Salzberg S.L."/>
            <person name="Silva J.C."/>
            <person name="Haas B.J."/>
            <person name="Majoros W.H."/>
            <person name="Farzad M."/>
            <person name="Carlton J.M."/>
            <person name="Smith R.K. Jr."/>
            <person name="Garg J."/>
            <person name="Pearlman R.E."/>
            <person name="Karrer K.M."/>
            <person name="Sun L."/>
            <person name="Manning G."/>
            <person name="Elde N.C."/>
            <person name="Turkewitz A.P."/>
            <person name="Asai D.J."/>
            <person name="Wilkes D.E."/>
            <person name="Wang Y."/>
            <person name="Cai H."/>
            <person name="Collins K."/>
            <person name="Stewart B.A."/>
            <person name="Lee S.R."/>
            <person name="Wilamowska K."/>
            <person name="Weinberg Z."/>
            <person name="Ruzzo W.L."/>
            <person name="Wloga D."/>
            <person name="Gaertig J."/>
            <person name="Frankel J."/>
            <person name="Tsao C.-C."/>
            <person name="Gorovsky M.A."/>
            <person name="Keeling P.J."/>
            <person name="Waller R.F."/>
            <person name="Patron N.J."/>
            <person name="Cherry J.M."/>
            <person name="Stover N.A."/>
            <person name="Krieger C.J."/>
            <person name="del Toro C."/>
            <person name="Ryder H.F."/>
            <person name="Williamson S.C."/>
            <person name="Barbeau R.A."/>
            <person name="Hamilton E.P."/>
            <person name="Orias E."/>
        </authorList>
    </citation>
    <scope>NUCLEOTIDE SEQUENCE [LARGE SCALE GENOMIC DNA]</scope>
    <source>
        <strain evidence="4">SB210</strain>
    </source>
</reference>
<dbReference type="GO" id="GO:0008270">
    <property type="term" value="F:zinc ion binding"/>
    <property type="evidence" value="ECO:0007669"/>
    <property type="project" value="UniProtKB-KW"/>
</dbReference>
<sequence>MVIYFYVQHYQLCYFKIANILLSQLYFSNIQFLNEFFKKSIPKGFIFINKTICPSGQGGRLEIFWVYPRRFESCSCRFFFFFLSLLLFSQINSTSNYNKIFTIKSKFNKFYKFEDIKFLKKMNEFRMKKKCKIPNQVKSKEIQIQIDSRLILLNDQKPYNPTFIKEGQQKLYQIYEISRKKEYEQILNQAQDQTIKSQVPKSQYCCICKIKFEDYYQHIEEDLHRQKLINNEFYKQILDFGDHIYFKENDETQHDISIQPDSKQIVVQNDQNLLFDKNEFANDKQQLGNETIRIIDDDKYLEIQKWNQINSQIATFNKQFKNILKQAQTLVKSKFK</sequence>
<keyword evidence="1" id="KW-0479">Metal-binding</keyword>
<keyword evidence="1" id="KW-0863">Zinc-finger</keyword>
<feature type="domain" description="DBF4-type" evidence="2">
    <location>
        <begin position="198"/>
        <end position="247"/>
    </location>
</feature>
<gene>
    <name evidence="3" type="ORF">TTHERM_00494780</name>
</gene>
<dbReference type="InParanoid" id="I7MHJ0"/>
<evidence type="ECO:0000313" key="4">
    <source>
        <dbReference type="Proteomes" id="UP000009168"/>
    </source>
</evidence>
<dbReference type="AlphaFoldDB" id="I7MHJ0"/>
<dbReference type="GO" id="GO:0003676">
    <property type="term" value="F:nucleic acid binding"/>
    <property type="evidence" value="ECO:0007669"/>
    <property type="project" value="InterPro"/>
</dbReference>